<dbReference type="Proteomes" id="UP000092952">
    <property type="component" value="Chromosome"/>
</dbReference>
<evidence type="ECO:0000313" key="3">
    <source>
        <dbReference type="Proteomes" id="UP000092952"/>
    </source>
</evidence>
<dbReference type="InterPro" id="IPR008538">
    <property type="entry name" value="Uma2"/>
</dbReference>
<organism evidence="2 3">
    <name type="scientific">Immundisolibacter cernigliae</name>
    <dbReference type="NCBI Taxonomy" id="1810504"/>
    <lineage>
        <taxon>Bacteria</taxon>
        <taxon>Pseudomonadati</taxon>
        <taxon>Pseudomonadota</taxon>
        <taxon>Gammaproteobacteria</taxon>
        <taxon>Immundisolibacterales</taxon>
        <taxon>Immundisolibacteraceae</taxon>
        <taxon>Immundisolibacter</taxon>
    </lineage>
</organism>
<dbReference type="STRING" id="1810504.PG2T_06255"/>
<dbReference type="SUPFAM" id="SSF52980">
    <property type="entry name" value="Restriction endonuclease-like"/>
    <property type="match status" value="1"/>
</dbReference>
<name>A0A1B1YSV2_9GAMM</name>
<dbReference type="InterPro" id="IPR012296">
    <property type="entry name" value="Nuclease_put_TT1808"/>
</dbReference>
<dbReference type="InParanoid" id="A0A1B1YSV2"/>
<dbReference type="PANTHER" id="PTHR36558">
    <property type="entry name" value="GLR1098 PROTEIN"/>
    <property type="match status" value="1"/>
</dbReference>
<sequence>MGLPKRDEERHTYGEYRRWPEATRYELIDGIAYAMAPAASRRHQEVLLELARQVANALAGQPCRAFIAPFDVRLPRADEADDAVDTVVQPDLSVVCDPGKLDERGCRGAPDWVVEVLSPATAGHDHIVKRAVYERAGVREYWLVHPVDRIVTVYRLDAGRFGVPEVRELTGRQAVGALPQVEIDWEPVAAITAA</sequence>
<reference evidence="3" key="1">
    <citation type="submission" date="2016-03" db="EMBL/GenBank/DDBJ databases">
        <title>Complete genome sequence of Solimmundus cernigliae, representing a novel lineage of polycyclic aromatic hydrocarbon degraders within the Gammaproteobacteria.</title>
        <authorList>
            <person name="Singleton D.R."/>
            <person name="Dickey A.N."/>
            <person name="Scholl E.H."/>
            <person name="Wright F.A."/>
            <person name="Aitken M.D."/>
        </authorList>
    </citation>
    <scope>NUCLEOTIDE SEQUENCE [LARGE SCALE GENOMIC DNA]</scope>
    <source>
        <strain evidence="3">TR3.2</strain>
    </source>
</reference>
<feature type="domain" description="Putative restriction endonuclease" evidence="1">
    <location>
        <begin position="15"/>
        <end position="181"/>
    </location>
</feature>
<protein>
    <recommendedName>
        <fullName evidence="1">Putative restriction endonuclease domain-containing protein</fullName>
    </recommendedName>
</protein>
<dbReference type="CDD" id="cd06260">
    <property type="entry name" value="DUF820-like"/>
    <property type="match status" value="1"/>
</dbReference>
<dbReference type="RefSeq" id="WP_068803521.1">
    <property type="nucleotide sequence ID" value="NZ_CP014671.1"/>
</dbReference>
<dbReference type="Gene3D" id="3.90.1570.10">
    <property type="entry name" value="tt1808, chain A"/>
    <property type="match status" value="1"/>
</dbReference>
<dbReference type="AlphaFoldDB" id="A0A1B1YSV2"/>
<proteinExistence type="predicted"/>
<evidence type="ECO:0000259" key="1">
    <source>
        <dbReference type="Pfam" id="PF05685"/>
    </source>
</evidence>
<dbReference type="KEGG" id="gbi:PG2T_06255"/>
<dbReference type="PANTHER" id="PTHR36558:SF1">
    <property type="entry name" value="RESTRICTION ENDONUCLEASE DOMAIN-CONTAINING PROTEIN-RELATED"/>
    <property type="match status" value="1"/>
</dbReference>
<dbReference type="EMBL" id="CP014671">
    <property type="protein sequence ID" value="ANX03835.1"/>
    <property type="molecule type" value="Genomic_DNA"/>
</dbReference>
<keyword evidence="3" id="KW-1185">Reference proteome</keyword>
<evidence type="ECO:0000313" key="2">
    <source>
        <dbReference type="EMBL" id="ANX03835.1"/>
    </source>
</evidence>
<gene>
    <name evidence="2" type="ORF">PG2T_06255</name>
</gene>
<dbReference type="InterPro" id="IPR011335">
    <property type="entry name" value="Restrct_endonuc-II-like"/>
</dbReference>
<accession>A0A1B1YSV2</accession>
<dbReference type="OrthoDB" id="9799703at2"/>
<dbReference type="Pfam" id="PF05685">
    <property type="entry name" value="Uma2"/>
    <property type="match status" value="1"/>
</dbReference>